<gene>
    <name evidence="3" type="ORF">C7I84_27575</name>
</gene>
<dbReference type="Proteomes" id="UP000241229">
    <property type="component" value="Unassembled WGS sequence"/>
</dbReference>
<proteinExistence type="inferred from homology"/>
<evidence type="ECO:0000256" key="2">
    <source>
        <dbReference type="RuleBase" id="RU362080"/>
    </source>
</evidence>
<dbReference type="AlphaFoldDB" id="A0A2P7RMC4"/>
<comment type="function">
    <text evidence="2">Antitoxin component of a type II toxin-antitoxin (TA) system.</text>
</comment>
<comment type="caution">
    <text evidence="3">The sequence shown here is derived from an EMBL/GenBank/DDBJ whole genome shotgun (WGS) entry which is preliminary data.</text>
</comment>
<dbReference type="Pfam" id="PF02604">
    <property type="entry name" value="PhdYeFM_antitox"/>
    <property type="match status" value="1"/>
</dbReference>
<dbReference type="InterPro" id="IPR006442">
    <property type="entry name" value="Antitoxin_Phd/YefM"/>
</dbReference>
<dbReference type="NCBIfam" id="TIGR01552">
    <property type="entry name" value="phd_fam"/>
    <property type="match status" value="1"/>
</dbReference>
<evidence type="ECO:0000256" key="1">
    <source>
        <dbReference type="ARBA" id="ARBA00009981"/>
    </source>
</evidence>
<comment type="similarity">
    <text evidence="1 2">Belongs to the phD/YefM antitoxin family.</text>
</comment>
<sequence length="80" mass="9180">MREFSTVELTQKIGDVTHLARREPVAITQHRKPRFVLMSIEDYERLVRRGDTRQAWTAADVPDELAGEIEAALEAYEAKP</sequence>
<dbReference type="InterPro" id="IPR036165">
    <property type="entry name" value="YefM-like_sf"/>
</dbReference>
<organism evidence="3 4">
    <name type="scientific">Kumtagia ephedrae</name>
    <dbReference type="NCBI Taxonomy" id="2116701"/>
    <lineage>
        <taxon>Bacteria</taxon>
        <taxon>Pseudomonadati</taxon>
        <taxon>Pseudomonadota</taxon>
        <taxon>Alphaproteobacteria</taxon>
        <taxon>Hyphomicrobiales</taxon>
        <taxon>Phyllobacteriaceae</taxon>
        <taxon>Kumtagia</taxon>
    </lineage>
</organism>
<protein>
    <recommendedName>
        <fullName evidence="2">Antitoxin</fullName>
    </recommendedName>
</protein>
<evidence type="ECO:0000313" key="3">
    <source>
        <dbReference type="EMBL" id="PSJ51360.1"/>
    </source>
</evidence>
<accession>A0A2P7RMC4</accession>
<name>A0A2P7RMC4_9HYPH</name>
<dbReference type="RefSeq" id="WP_106775424.1">
    <property type="nucleotide sequence ID" value="NZ_PXYK01000043.1"/>
</dbReference>
<reference evidence="3 4" key="1">
    <citation type="submission" date="2018-03" db="EMBL/GenBank/DDBJ databases">
        <title>The draft genome of Mesorhizobium sp. 6GN-30.</title>
        <authorList>
            <person name="Liu L."/>
            <person name="Li L."/>
            <person name="Wang T."/>
            <person name="Zhang X."/>
            <person name="Liang L."/>
        </authorList>
    </citation>
    <scope>NUCLEOTIDE SEQUENCE [LARGE SCALE GENOMIC DNA]</scope>
    <source>
        <strain evidence="3 4">6GN30</strain>
    </source>
</reference>
<dbReference type="SUPFAM" id="SSF143120">
    <property type="entry name" value="YefM-like"/>
    <property type="match status" value="1"/>
</dbReference>
<evidence type="ECO:0000313" key="4">
    <source>
        <dbReference type="Proteomes" id="UP000241229"/>
    </source>
</evidence>
<dbReference type="OrthoDB" id="165038at2"/>
<dbReference type="EMBL" id="PXYK01000043">
    <property type="protein sequence ID" value="PSJ51360.1"/>
    <property type="molecule type" value="Genomic_DNA"/>
</dbReference>
<keyword evidence="4" id="KW-1185">Reference proteome</keyword>
<dbReference type="Gene3D" id="3.40.1620.10">
    <property type="entry name" value="YefM-like domain"/>
    <property type="match status" value="1"/>
</dbReference>